<dbReference type="EC" id="2.7.11.1" evidence="1"/>
<comment type="catalytic activity">
    <reaction evidence="8">
        <text>L-seryl-[protein] + ATP = O-phospho-L-seryl-[protein] + ADP + H(+)</text>
        <dbReference type="Rhea" id="RHEA:17989"/>
        <dbReference type="Rhea" id="RHEA-COMP:9863"/>
        <dbReference type="Rhea" id="RHEA-COMP:11604"/>
        <dbReference type="ChEBI" id="CHEBI:15378"/>
        <dbReference type="ChEBI" id="CHEBI:29999"/>
        <dbReference type="ChEBI" id="CHEBI:30616"/>
        <dbReference type="ChEBI" id="CHEBI:83421"/>
        <dbReference type="ChEBI" id="CHEBI:456216"/>
        <dbReference type="EC" id="2.7.11.1"/>
    </reaction>
</comment>
<dbReference type="Gene3D" id="1.10.510.10">
    <property type="entry name" value="Transferase(Phosphotransferase) domain 1"/>
    <property type="match status" value="1"/>
</dbReference>
<keyword evidence="9" id="KW-0472">Membrane</keyword>
<dbReference type="SMART" id="SM00220">
    <property type="entry name" value="S_TKc"/>
    <property type="match status" value="1"/>
</dbReference>
<evidence type="ECO:0000313" key="12">
    <source>
        <dbReference type="Proteomes" id="UP000018198"/>
    </source>
</evidence>
<keyword evidence="6" id="KW-0067">ATP-binding</keyword>
<accession>T2JIW9</accession>
<dbReference type="PANTHER" id="PTHR24363:SF0">
    <property type="entry name" value="SERINE_THREONINE KINASE LIKE DOMAIN CONTAINING 1"/>
    <property type="match status" value="1"/>
</dbReference>
<feature type="transmembrane region" description="Helical" evidence="9">
    <location>
        <begin position="344"/>
        <end position="369"/>
    </location>
</feature>
<gene>
    <name evidence="11" type="ORF">CWATWH0401_3099</name>
</gene>
<dbReference type="Pfam" id="PF00069">
    <property type="entry name" value="Pkinase"/>
    <property type="match status" value="1"/>
</dbReference>
<evidence type="ECO:0000256" key="8">
    <source>
        <dbReference type="ARBA" id="ARBA00048679"/>
    </source>
</evidence>
<name>T2JIW9_CROWT</name>
<protein>
    <recommendedName>
        <fullName evidence="1">non-specific serine/threonine protein kinase</fullName>
        <ecNumber evidence="1">2.7.11.1</ecNumber>
    </recommendedName>
</protein>
<dbReference type="InterPro" id="IPR000719">
    <property type="entry name" value="Prot_kinase_dom"/>
</dbReference>
<dbReference type="CDD" id="cd14014">
    <property type="entry name" value="STKc_PknB_like"/>
    <property type="match status" value="1"/>
</dbReference>
<reference evidence="11 12" key="2">
    <citation type="submission" date="2013-09" db="EMBL/GenBank/DDBJ databases">
        <title>Whole genome comparison of six Crocosphaera watsonii strains with differing phenotypes.</title>
        <authorList>
            <person name="Bench S.R."/>
            <person name="Heller P."/>
            <person name="Frank I."/>
            <person name="Arciniega M."/>
            <person name="Shilova I.N."/>
            <person name="Zehr J.P."/>
        </authorList>
    </citation>
    <scope>NUCLEOTIDE SEQUENCE [LARGE SCALE GENOMIC DNA]</scope>
    <source>
        <strain evidence="11 12">WH 0401</strain>
    </source>
</reference>
<dbReference type="GO" id="GO:0005524">
    <property type="term" value="F:ATP binding"/>
    <property type="evidence" value="ECO:0007669"/>
    <property type="project" value="UniProtKB-KW"/>
</dbReference>
<evidence type="ECO:0000256" key="2">
    <source>
        <dbReference type="ARBA" id="ARBA00022527"/>
    </source>
</evidence>
<keyword evidence="9" id="KW-1133">Transmembrane helix</keyword>
<dbReference type="GO" id="GO:0004674">
    <property type="term" value="F:protein serine/threonine kinase activity"/>
    <property type="evidence" value="ECO:0007669"/>
    <property type="project" value="UniProtKB-KW"/>
</dbReference>
<evidence type="ECO:0000256" key="6">
    <source>
        <dbReference type="ARBA" id="ARBA00022840"/>
    </source>
</evidence>
<feature type="transmembrane region" description="Helical" evidence="9">
    <location>
        <begin position="321"/>
        <end position="337"/>
    </location>
</feature>
<evidence type="ECO:0000259" key="10">
    <source>
        <dbReference type="PROSITE" id="PS50011"/>
    </source>
</evidence>
<keyword evidence="9" id="KW-0812">Transmembrane</keyword>
<keyword evidence="4" id="KW-0547">Nucleotide-binding</keyword>
<dbReference type="InterPro" id="IPR011009">
    <property type="entry name" value="Kinase-like_dom_sf"/>
</dbReference>
<comment type="catalytic activity">
    <reaction evidence="7">
        <text>L-threonyl-[protein] + ATP = O-phospho-L-threonyl-[protein] + ADP + H(+)</text>
        <dbReference type="Rhea" id="RHEA:46608"/>
        <dbReference type="Rhea" id="RHEA-COMP:11060"/>
        <dbReference type="Rhea" id="RHEA-COMP:11605"/>
        <dbReference type="ChEBI" id="CHEBI:15378"/>
        <dbReference type="ChEBI" id="CHEBI:30013"/>
        <dbReference type="ChEBI" id="CHEBI:30616"/>
        <dbReference type="ChEBI" id="CHEBI:61977"/>
        <dbReference type="ChEBI" id="CHEBI:456216"/>
        <dbReference type="EC" id="2.7.11.1"/>
    </reaction>
</comment>
<dbReference type="RefSeq" id="WP_021837051.1">
    <property type="nucleotide sequence ID" value="NZ_CAQM01000883.1"/>
</dbReference>
<dbReference type="PROSITE" id="PS00108">
    <property type="entry name" value="PROTEIN_KINASE_ST"/>
    <property type="match status" value="1"/>
</dbReference>
<dbReference type="Proteomes" id="UP000018198">
    <property type="component" value="Unassembled WGS sequence"/>
</dbReference>
<dbReference type="PANTHER" id="PTHR24363">
    <property type="entry name" value="SERINE/THREONINE PROTEIN KINASE"/>
    <property type="match status" value="1"/>
</dbReference>
<dbReference type="EMBL" id="CAQM01000883">
    <property type="protein sequence ID" value="CCQ64417.1"/>
    <property type="molecule type" value="Genomic_DNA"/>
</dbReference>
<dbReference type="SUPFAM" id="SSF56112">
    <property type="entry name" value="Protein kinase-like (PK-like)"/>
    <property type="match status" value="1"/>
</dbReference>
<keyword evidence="2" id="KW-0723">Serine/threonine-protein kinase</keyword>
<organism evidence="11 12">
    <name type="scientific">Crocosphaera watsonii WH 0401</name>
    <dbReference type="NCBI Taxonomy" id="555881"/>
    <lineage>
        <taxon>Bacteria</taxon>
        <taxon>Bacillati</taxon>
        <taxon>Cyanobacteriota</taxon>
        <taxon>Cyanophyceae</taxon>
        <taxon>Oscillatoriophycideae</taxon>
        <taxon>Chroococcales</taxon>
        <taxon>Aphanothecaceae</taxon>
        <taxon>Crocosphaera</taxon>
    </lineage>
</organism>
<dbReference type="InterPro" id="IPR008271">
    <property type="entry name" value="Ser/Thr_kinase_AS"/>
</dbReference>
<reference evidence="11 12" key="1">
    <citation type="submission" date="2013-01" db="EMBL/GenBank/DDBJ databases">
        <authorList>
            <person name="Bench S."/>
        </authorList>
    </citation>
    <scope>NUCLEOTIDE SEQUENCE [LARGE SCALE GENOMIC DNA]</scope>
    <source>
        <strain evidence="11 12">WH 0401</strain>
    </source>
</reference>
<comment type="caution">
    <text evidence="11">The sequence shown here is derived from an EMBL/GenBank/DDBJ whole genome shotgun (WGS) entry which is preliminary data.</text>
</comment>
<evidence type="ECO:0000256" key="1">
    <source>
        <dbReference type="ARBA" id="ARBA00012513"/>
    </source>
</evidence>
<evidence type="ECO:0000256" key="4">
    <source>
        <dbReference type="ARBA" id="ARBA00022741"/>
    </source>
</evidence>
<evidence type="ECO:0000313" key="11">
    <source>
        <dbReference type="EMBL" id="CCQ64417.1"/>
    </source>
</evidence>
<keyword evidence="3" id="KW-0808">Transferase</keyword>
<feature type="domain" description="Protein kinase" evidence="10">
    <location>
        <begin position="13"/>
        <end position="263"/>
    </location>
</feature>
<evidence type="ECO:0000256" key="9">
    <source>
        <dbReference type="SAM" id="Phobius"/>
    </source>
</evidence>
<evidence type="ECO:0000256" key="5">
    <source>
        <dbReference type="ARBA" id="ARBA00022777"/>
    </source>
</evidence>
<proteinExistence type="predicted"/>
<dbReference type="PROSITE" id="PS50011">
    <property type="entry name" value="PROTEIN_KINASE_DOM"/>
    <property type="match status" value="1"/>
</dbReference>
<evidence type="ECO:0000256" key="3">
    <source>
        <dbReference type="ARBA" id="ARBA00022679"/>
    </source>
</evidence>
<evidence type="ECO:0000256" key="7">
    <source>
        <dbReference type="ARBA" id="ARBA00047899"/>
    </source>
</evidence>
<sequence>MNVNLPNFSEYGYELIKVMGRNRQGGRITYLAQDINRQCPVIIKHFQFMNQANPWWGLETLEKEIELLQQLNHERIPHYLNSFNCPEGMGLVLEYIEADSLSKIGHLNPTQIKTIAISLLEILVYLQQQIPPIIHRDIKPDNILIDDQFNAYLIDLGFGRVGIEEVSGSSTVKGTLGFMPPEQLSGKLTKSSDLYSLGVTLFGQIKGLSAIEMPKYLDHRGSLDLSSLETQVSEEFIAWLSQMIEPNPSDRFLDAATALQKLLPQGMLPPASVTKLPQKTAKPALSQLATPVNRSKTMILSGIVGLTVGISWGWIHQAVGLGWILGLVLGSGLGLIFTSRRSSIGFLGIPSLSCLLGVILTALATGLIINPALIINGSQYSRVDLWKPRDYKVAEGIGFTLYSDRPNNQEDQRLREFLNQFRAEVNRYLFDPGAKSCSTEVHFFREDKNYYAAANYFGLNTDYGFLIRPLVRRPLVIMREDSGLGTLTHQMMYHYLGCSYPEGIPGWAAQGAASFVEKFLALEDDEYVNFSWGYRSNWRDFELRKRLNSIDLKTALIEGRDQSLFRSLFLFLHHQQKLVPLLNRLHGAKTDGVLQLETLLGKPIAEIEKQWRTWINTEALNLPMVQASFLSSPGETEEVKKYLRIYWTWERQKKKCG</sequence>
<dbReference type="AlphaFoldDB" id="T2JIW9"/>
<keyword evidence="5 11" id="KW-0418">Kinase</keyword>